<dbReference type="Pfam" id="PF03422">
    <property type="entry name" value="CBM_6"/>
    <property type="match status" value="1"/>
</dbReference>
<organism evidence="5 6">
    <name type="scientific">Rubellicoccus peritrichatus</name>
    <dbReference type="NCBI Taxonomy" id="3080537"/>
    <lineage>
        <taxon>Bacteria</taxon>
        <taxon>Pseudomonadati</taxon>
        <taxon>Verrucomicrobiota</taxon>
        <taxon>Opitutia</taxon>
        <taxon>Puniceicoccales</taxon>
        <taxon>Cerasicoccaceae</taxon>
        <taxon>Rubellicoccus</taxon>
    </lineage>
</organism>
<dbReference type="InterPro" id="IPR029010">
    <property type="entry name" value="ThuA-like"/>
</dbReference>
<evidence type="ECO:0000256" key="2">
    <source>
        <dbReference type="SAM" id="MobiDB-lite"/>
    </source>
</evidence>
<gene>
    <name evidence="5" type="ORF">RZN69_11190</name>
</gene>
<dbReference type="Gene3D" id="2.60.40.1220">
    <property type="match status" value="1"/>
</dbReference>
<dbReference type="Pfam" id="PF11721">
    <property type="entry name" value="Malectin"/>
    <property type="match status" value="1"/>
</dbReference>
<dbReference type="PROSITE" id="PS50093">
    <property type="entry name" value="PKD"/>
    <property type="match status" value="1"/>
</dbReference>
<dbReference type="PROSITE" id="PS51175">
    <property type="entry name" value="CBM6"/>
    <property type="match status" value="1"/>
</dbReference>
<dbReference type="InterPro" id="IPR021720">
    <property type="entry name" value="Malectin_dom"/>
</dbReference>
<evidence type="ECO:0000259" key="3">
    <source>
        <dbReference type="PROSITE" id="PS50093"/>
    </source>
</evidence>
<dbReference type="Pfam" id="PF06283">
    <property type="entry name" value="ThuA"/>
    <property type="match status" value="1"/>
</dbReference>
<reference evidence="5 6" key="1">
    <citation type="submission" date="2023-10" db="EMBL/GenBank/DDBJ databases">
        <title>Rubellicoccus peritrichatus gen. nov., sp. nov., isolated from an algae of coral reef tank.</title>
        <authorList>
            <person name="Luo J."/>
        </authorList>
    </citation>
    <scope>NUCLEOTIDE SEQUENCE [LARGE SCALE GENOMIC DNA]</scope>
    <source>
        <strain evidence="5 6">CR14</strain>
    </source>
</reference>
<dbReference type="Proteomes" id="UP001304300">
    <property type="component" value="Chromosome"/>
</dbReference>
<dbReference type="InterPro" id="IPR008979">
    <property type="entry name" value="Galactose-bd-like_sf"/>
</dbReference>
<dbReference type="SMART" id="SM00606">
    <property type="entry name" value="CBD_IV"/>
    <property type="match status" value="1"/>
</dbReference>
<feature type="compositionally biased region" description="Polar residues" evidence="2">
    <location>
        <begin position="389"/>
        <end position="403"/>
    </location>
</feature>
<evidence type="ECO:0000259" key="4">
    <source>
        <dbReference type="PROSITE" id="PS51175"/>
    </source>
</evidence>
<accession>A0AAQ3LJZ3</accession>
<dbReference type="InterPro" id="IPR005084">
    <property type="entry name" value="CBM6"/>
</dbReference>
<dbReference type="Gene3D" id="2.60.120.430">
    <property type="entry name" value="Galactose-binding lectin"/>
    <property type="match status" value="1"/>
</dbReference>
<dbReference type="InterPro" id="IPR022409">
    <property type="entry name" value="PKD/Chitinase_dom"/>
</dbReference>
<sequence length="1632" mass="175699">MALLVSSNIANAHGFDVLVFTKTAGSTHASIPDGVTAIQELGVSHDFSTTVTDDAATFIAALPTHNVVVFLNTTGDVFNSSQEAAFQSWYQSGRGYVGIHAASDTEHDWAWYQSLVGAEFTSHSAVVEAEVKFLDQVHPITNITNPATSQRVETWLTTDEWYNFTSSPRGDVHVLAIVDEDTYIGGSHGGDHPIAWCQEFDNGRSAYLAMGHTSESYSDPIFRDLIVNAIEWAAGELGGDSMATIDSNYQVQTLDSFSNPMAIDIDDNGNVYVVERNSGALKKYDITTSQTATLDTISVYSGGEFGMLGIALAPDFLTSNHLYLFYTLPQAGGNVRLSRYTLTGSGLTDERVILEYPVLRPDTVSGNGHHQGGCLRFDNDGNLLLSTGDNTDASGYAPRNNSRPIKDARKASPNTNDLRGGIIRITPNVGGGPAAHPNYTIPPGNLFPATTSTERAEIYVMGARNPFRFCIDPHTNWLYFGDVGPDANNDGTGSFQGPAGHDEFNQVREAGNYGWPYYIGFNRAYRDGSGNEWNQTTIAADLTSYFASNGITAETTLPSPQPAWITYTYFNHLGFPEIRKTAEGVREGRAAMAGAVYQWKPGAGANAFPRYHDKTVFLFDFARNLIAEAKTDSDGNLFDLKRFLPGLGMSGPLDMMFGPDGRLYYIDLYSGNLRRISYSVGNLQPTAVASSNIDSGSLPLTVQFSSSGSVDQEDGITLSYLWDFGDGSPNSTAANPTYEYTTAGTYNVQLTVTDSDGLSATANLTISAGNSAPSIAFTTPPNNSFYDWGDMVSFDITVTDPEDGSSTGGQITDSDVLYEGSLGHIAHQHNEKQFNSLGDTVEIERDPGHGFDDDLYYVFDAYYTDQGATGVDPIQAQATSVLLPKLLMAQFFDNSQGVTIQATADLLGGVEDVAGVDNGDWIMFEALNLYRINAIRLRAASTNGCQVEVRTGSPTGTLLGTINVAATGGNDNYQDFTVSVTDPSVAVDLYFVFVNASQPTDIVRLNWIGFRGQGVTTTPERPEMTAANVIGNNLINLRFNQTMDYATLMNPANYQIDGSATVNSVSVTADQLSATLQTSGLVSGNYFQLTVSNCEDLAGDAISDTEITLLHHALQEEFFLGINSGGSYYVDVDGKAWLGEVTGSDSDLLINADFNDSSPSNHTGAAVIGNSGDDWNYVEFNSGWTSVTATNLQNASGTTTSVSMNLSSYNSSGAVLASTVFEQPNVPSDDLATSIQQLTRDYPYLFNTNASGSQSSNAGAYWTLEFMGLETNGLYNLYLISSGDAPTQGARFTLDGVTKSTINTTLNRTTPVAGEDYVLYENVDAGADGTIQVRVQNNLAGNHTFNLAGFQLQAIGPNTAPVVYYDSSNTYSTSDSVANTSDDTLYQTERWKDGDLEYSIPIDSGTYDVTLKFAEIFHTSNGTRTLNVQVEGGSNVFSPDLDIHAQVGHDAAWDYVINDVTVTDGFLNILFTQSSDNPKVAAIGIERPPLSSIPSPSFAAFMGDNFSHPVSIEQDDENDGISLLLEYALGALPTNSDSSDTLPALLDGVGSDFDFTFDRPIGLPDVSYNVYASVDLNLWVPLVITPVTSSSDPGMETVTYQNLEAAAANAGLEVGDGRYFFRLDVRLTEVTE</sequence>
<dbReference type="Gene3D" id="2.120.10.30">
    <property type="entry name" value="TolB, C-terminal domain"/>
    <property type="match status" value="1"/>
</dbReference>
<dbReference type="Pfam" id="PF07995">
    <property type="entry name" value="GSDH"/>
    <property type="match status" value="1"/>
</dbReference>
<feature type="domain" description="PKD" evidence="3">
    <location>
        <begin position="685"/>
        <end position="768"/>
    </location>
</feature>
<feature type="domain" description="CBM6" evidence="4">
    <location>
        <begin position="884"/>
        <end position="1011"/>
    </location>
</feature>
<dbReference type="InterPro" id="IPR006584">
    <property type="entry name" value="Cellulose-bd_IV"/>
</dbReference>
<evidence type="ECO:0000313" key="6">
    <source>
        <dbReference type="Proteomes" id="UP001304300"/>
    </source>
</evidence>
<protein>
    <submittedName>
        <fullName evidence="5">ThuA domain-containing protein</fullName>
    </submittedName>
</protein>
<dbReference type="SUPFAM" id="SSF49785">
    <property type="entry name" value="Galactose-binding domain-like"/>
    <property type="match status" value="2"/>
</dbReference>
<dbReference type="InterPro" id="IPR011041">
    <property type="entry name" value="Quinoprot_gluc/sorb_DH_b-prop"/>
</dbReference>
<keyword evidence="6" id="KW-1185">Reference proteome</keyword>
<dbReference type="PANTHER" id="PTHR40469">
    <property type="entry name" value="SECRETED GLYCOSYL HYDROLASE"/>
    <property type="match status" value="1"/>
</dbReference>
<evidence type="ECO:0000313" key="5">
    <source>
        <dbReference type="EMBL" id="WOO43654.1"/>
    </source>
</evidence>
<dbReference type="KEGG" id="puo:RZN69_11190"/>
<dbReference type="InterPro" id="IPR013783">
    <property type="entry name" value="Ig-like_fold"/>
</dbReference>
<dbReference type="InterPro" id="IPR035986">
    <property type="entry name" value="PKD_dom_sf"/>
</dbReference>
<evidence type="ECO:0000256" key="1">
    <source>
        <dbReference type="ARBA" id="ARBA00022729"/>
    </source>
</evidence>
<dbReference type="InterPro" id="IPR012938">
    <property type="entry name" value="Glc/Sorbosone_DH"/>
</dbReference>
<name>A0AAQ3LJZ3_9BACT</name>
<dbReference type="Pfam" id="PF18911">
    <property type="entry name" value="PKD_4"/>
    <property type="match status" value="1"/>
</dbReference>
<dbReference type="InterPro" id="IPR029062">
    <property type="entry name" value="Class_I_gatase-like"/>
</dbReference>
<feature type="region of interest" description="Disordered" evidence="2">
    <location>
        <begin position="389"/>
        <end position="420"/>
    </location>
</feature>
<dbReference type="PANTHER" id="PTHR40469:SF2">
    <property type="entry name" value="GALACTOSE-BINDING DOMAIN-LIKE SUPERFAMILY PROTEIN"/>
    <property type="match status" value="1"/>
</dbReference>
<dbReference type="SUPFAM" id="SSF49299">
    <property type="entry name" value="PKD domain"/>
    <property type="match status" value="1"/>
</dbReference>
<dbReference type="InterPro" id="IPR000601">
    <property type="entry name" value="PKD_dom"/>
</dbReference>
<dbReference type="InterPro" id="IPR014755">
    <property type="entry name" value="Cu-Rt/internalin_Ig-like"/>
</dbReference>
<dbReference type="Gene3D" id="3.40.50.880">
    <property type="match status" value="1"/>
</dbReference>
<dbReference type="RefSeq" id="WP_317836234.1">
    <property type="nucleotide sequence ID" value="NZ_CP136920.1"/>
</dbReference>
<dbReference type="InterPro" id="IPR011042">
    <property type="entry name" value="6-blade_b-propeller_TolB-like"/>
</dbReference>
<dbReference type="Gene3D" id="2.60.40.10">
    <property type="entry name" value="Immunoglobulins"/>
    <property type="match status" value="1"/>
</dbReference>
<dbReference type="SMART" id="SM00089">
    <property type="entry name" value="PKD"/>
    <property type="match status" value="1"/>
</dbReference>
<proteinExistence type="predicted"/>
<dbReference type="CDD" id="cd04084">
    <property type="entry name" value="CBM6_xylanase-like"/>
    <property type="match status" value="1"/>
</dbReference>
<dbReference type="SUPFAM" id="SSF50952">
    <property type="entry name" value="Soluble quinoprotein glucose dehydrogenase"/>
    <property type="match status" value="1"/>
</dbReference>
<dbReference type="SUPFAM" id="SSF52317">
    <property type="entry name" value="Class I glutamine amidotransferase-like"/>
    <property type="match status" value="1"/>
</dbReference>
<keyword evidence="1" id="KW-0732">Signal</keyword>
<dbReference type="GO" id="GO:0030246">
    <property type="term" value="F:carbohydrate binding"/>
    <property type="evidence" value="ECO:0007669"/>
    <property type="project" value="InterPro"/>
</dbReference>
<dbReference type="Gene3D" id="2.60.120.260">
    <property type="entry name" value="Galactose-binding domain-like"/>
    <property type="match status" value="1"/>
</dbReference>
<dbReference type="CDD" id="cd00146">
    <property type="entry name" value="PKD"/>
    <property type="match status" value="1"/>
</dbReference>
<dbReference type="EMBL" id="CP136920">
    <property type="protein sequence ID" value="WOO43654.1"/>
    <property type="molecule type" value="Genomic_DNA"/>
</dbReference>